<dbReference type="NCBIfam" id="NF007031">
    <property type="entry name" value="PRK09496.1-2"/>
    <property type="match status" value="1"/>
</dbReference>
<evidence type="ECO:0000256" key="4">
    <source>
        <dbReference type="ARBA" id="ARBA00022958"/>
    </source>
</evidence>
<protein>
    <recommendedName>
        <fullName evidence="1">Trk system potassium uptake protein TrkA</fullName>
    </recommendedName>
</protein>
<dbReference type="PROSITE" id="PS51202">
    <property type="entry name" value="RCK_C"/>
    <property type="match status" value="2"/>
</dbReference>
<evidence type="ECO:0000313" key="11">
    <source>
        <dbReference type="Proteomes" id="UP000192721"/>
    </source>
</evidence>
<dbReference type="SUPFAM" id="SSF51735">
    <property type="entry name" value="NAD(P)-binding Rossmann-fold domains"/>
    <property type="match status" value="2"/>
</dbReference>
<dbReference type="InterPro" id="IPR050721">
    <property type="entry name" value="Trk_Ktr_HKT_K-transport"/>
</dbReference>
<name>A0A1W0C8L2_9NEIS</name>
<keyword evidence="6" id="KW-0406">Ion transport</keyword>
<evidence type="ECO:0000313" key="12">
    <source>
        <dbReference type="Proteomes" id="UP000664349"/>
    </source>
</evidence>
<keyword evidence="12" id="KW-1185">Reference proteome</keyword>
<feature type="domain" description="RCK C-terminal" evidence="8">
    <location>
        <begin position="142"/>
        <end position="227"/>
    </location>
</feature>
<keyword evidence="5" id="KW-0520">NAD</keyword>
<evidence type="ECO:0000313" key="9">
    <source>
        <dbReference type="EMBL" id="MBO0418045.1"/>
    </source>
</evidence>
<dbReference type="FunFam" id="3.40.50.720:FF:000042">
    <property type="entry name" value="Trk system potassium transporter TrkA"/>
    <property type="match status" value="1"/>
</dbReference>
<dbReference type="PANTHER" id="PTHR43833:SF5">
    <property type="entry name" value="TRK SYSTEM POTASSIUM UPTAKE PROTEIN TRKA"/>
    <property type="match status" value="1"/>
</dbReference>
<dbReference type="PANTHER" id="PTHR43833">
    <property type="entry name" value="POTASSIUM CHANNEL PROTEIN 2-RELATED-RELATED"/>
    <property type="match status" value="1"/>
</dbReference>
<evidence type="ECO:0000313" key="10">
    <source>
        <dbReference type="EMBL" id="OQS33383.1"/>
    </source>
</evidence>
<keyword evidence="3" id="KW-0633">Potassium transport</keyword>
<keyword evidence="4" id="KW-0630">Potassium</keyword>
<evidence type="ECO:0000259" key="8">
    <source>
        <dbReference type="PROSITE" id="PS51202"/>
    </source>
</evidence>
<proteinExistence type="predicted"/>
<evidence type="ECO:0000256" key="1">
    <source>
        <dbReference type="ARBA" id="ARBA00017378"/>
    </source>
</evidence>
<dbReference type="InterPro" id="IPR003148">
    <property type="entry name" value="RCK_N"/>
</dbReference>
<accession>A0A1W0C8L2</accession>
<dbReference type="InterPro" id="IPR006036">
    <property type="entry name" value="K_uptake_TrkA"/>
</dbReference>
<dbReference type="InterPro" id="IPR006037">
    <property type="entry name" value="RCK_C"/>
</dbReference>
<dbReference type="SUPFAM" id="SSF116726">
    <property type="entry name" value="TrkA C-terminal domain-like"/>
    <property type="match status" value="2"/>
</dbReference>
<dbReference type="GO" id="GO:0015079">
    <property type="term" value="F:potassium ion transmembrane transporter activity"/>
    <property type="evidence" value="ECO:0007669"/>
    <property type="project" value="InterPro"/>
</dbReference>
<dbReference type="RefSeq" id="WP_039755462.1">
    <property type="nucleotide sequence ID" value="NZ_CAEE01000617.1"/>
</dbReference>
<dbReference type="Pfam" id="PF02254">
    <property type="entry name" value="TrkA_N"/>
    <property type="match status" value="2"/>
</dbReference>
<dbReference type="InterPro" id="IPR036721">
    <property type="entry name" value="RCK_C_sf"/>
</dbReference>
<dbReference type="EMBL" id="JAFLRD010000024">
    <property type="protein sequence ID" value="MBO0418045.1"/>
    <property type="molecule type" value="Genomic_DNA"/>
</dbReference>
<reference evidence="9 12" key="2">
    <citation type="submission" date="2021-03" db="EMBL/GenBank/DDBJ databases">
        <title>First Case of infection caused by Chromobacterium haemolyticum derived from water in China.</title>
        <authorList>
            <person name="Chen J."/>
            <person name="Liu C."/>
        </authorList>
    </citation>
    <scope>NUCLEOTIDE SEQUENCE [LARGE SCALE GENOMIC DNA]</scope>
    <source>
        <strain evidence="9 12">WJ-5</strain>
    </source>
</reference>
<dbReference type="GO" id="GO:0005886">
    <property type="term" value="C:plasma membrane"/>
    <property type="evidence" value="ECO:0007669"/>
    <property type="project" value="InterPro"/>
</dbReference>
<dbReference type="PROSITE" id="PS51201">
    <property type="entry name" value="RCK_N"/>
    <property type="match status" value="2"/>
</dbReference>
<comment type="caution">
    <text evidence="10">The sequence shown here is derived from an EMBL/GenBank/DDBJ whole genome shotgun (WGS) entry which is preliminary data.</text>
</comment>
<dbReference type="InterPro" id="IPR036291">
    <property type="entry name" value="NAD(P)-bd_dom_sf"/>
</dbReference>
<dbReference type="PRINTS" id="PR00335">
    <property type="entry name" value="KUPTAKETRKA"/>
</dbReference>
<dbReference type="NCBIfam" id="NF007039">
    <property type="entry name" value="PRK09496.3-2"/>
    <property type="match status" value="1"/>
</dbReference>
<dbReference type="AlphaFoldDB" id="A0A1W0C8L2"/>
<evidence type="ECO:0000259" key="7">
    <source>
        <dbReference type="PROSITE" id="PS51201"/>
    </source>
</evidence>
<dbReference type="OrthoDB" id="9775180at2"/>
<sequence length="457" mass="50659">MKILILGGGQVGANVAENLLSENNDITVVDQNAARLKQLQDRLDIRTVAGNAAHPQVLAEAGAADSDMVLALTRDDETNLVACKMAEACFNIPTRIARIRSSDYLASEHGDPLAHFGIESAICPEQIVTDHIYQLFAYPGALQVLDFADGKLQLVVSRAHSGGRLLGMPLRNIREHMPDADCRVCAVHRRDKLLVPDGDTVLEEGDEVFFVAAREHVQAMLKELRFSERPLRRIMIAGGGNIGYRLAKLLENDFSVKVIEARPERAQWLAERLEHALVLRGEATDEELLDAENVDEMDVFCALTNDDEDNIMSTLLAKRMGARRVVALVNRTSYVDLLEGHRIDIVISPHLSTIGSILAHIRQGDVEAVHPLRRGASEAMEVIIHGDAQQSRLTGRRIDQIDMPHGSHIVAAIRGEQVLMAHHDLTVENGDHLIIFLSRRRVIRQVEKLIQVKLGFL</sequence>
<dbReference type="NCBIfam" id="NF007032">
    <property type="entry name" value="PRK09496.1-4"/>
    <property type="match status" value="1"/>
</dbReference>
<evidence type="ECO:0000256" key="3">
    <source>
        <dbReference type="ARBA" id="ARBA00022538"/>
    </source>
</evidence>
<gene>
    <name evidence="9" type="primary">trkA</name>
    <name evidence="10" type="ORF">B0T45_20420</name>
    <name evidence="9" type="ORF">J1C50_21295</name>
</gene>
<dbReference type="EMBL" id="MUKV01000039">
    <property type="protein sequence ID" value="OQS33383.1"/>
    <property type="molecule type" value="Genomic_DNA"/>
</dbReference>
<feature type="domain" description="RCK N-terminal" evidence="7">
    <location>
        <begin position="231"/>
        <end position="347"/>
    </location>
</feature>
<dbReference type="Proteomes" id="UP000664349">
    <property type="component" value="Unassembled WGS sequence"/>
</dbReference>
<dbReference type="Pfam" id="PF02080">
    <property type="entry name" value="TrkA_C"/>
    <property type="match status" value="1"/>
</dbReference>
<dbReference type="Gene3D" id="3.30.70.1450">
    <property type="entry name" value="Regulator of K+ conductance, C-terminal domain"/>
    <property type="match status" value="2"/>
</dbReference>
<reference evidence="10 11" key="1">
    <citation type="submission" date="2017-02" db="EMBL/GenBank/DDBJ databases">
        <title>Chromobacterium haemolyticum H5244.</title>
        <authorList>
            <person name="Gulvik C.A."/>
        </authorList>
    </citation>
    <scope>NUCLEOTIDE SEQUENCE [LARGE SCALE GENOMIC DNA]</scope>
    <source>
        <strain evidence="10 11">H5244</strain>
    </source>
</reference>
<dbReference type="NCBIfam" id="NF007030">
    <property type="entry name" value="PRK09496.1-1"/>
    <property type="match status" value="1"/>
</dbReference>
<dbReference type="Gene3D" id="3.40.50.720">
    <property type="entry name" value="NAD(P)-binding Rossmann-like Domain"/>
    <property type="match status" value="2"/>
</dbReference>
<feature type="domain" description="RCK N-terminal" evidence="7">
    <location>
        <begin position="1"/>
        <end position="122"/>
    </location>
</feature>
<evidence type="ECO:0000256" key="6">
    <source>
        <dbReference type="ARBA" id="ARBA00023065"/>
    </source>
</evidence>
<keyword evidence="2" id="KW-0813">Transport</keyword>
<feature type="domain" description="RCK C-terminal" evidence="8">
    <location>
        <begin position="367"/>
        <end position="452"/>
    </location>
</feature>
<dbReference type="Proteomes" id="UP000192721">
    <property type="component" value="Unassembled WGS sequence"/>
</dbReference>
<organism evidence="10 11">
    <name type="scientific">Chromobacterium haemolyticum</name>
    <dbReference type="NCBI Taxonomy" id="394935"/>
    <lineage>
        <taxon>Bacteria</taxon>
        <taxon>Pseudomonadati</taxon>
        <taxon>Pseudomonadota</taxon>
        <taxon>Betaproteobacteria</taxon>
        <taxon>Neisseriales</taxon>
        <taxon>Chromobacteriaceae</taxon>
        <taxon>Chromobacterium</taxon>
    </lineage>
</organism>
<evidence type="ECO:0000256" key="5">
    <source>
        <dbReference type="ARBA" id="ARBA00023027"/>
    </source>
</evidence>
<evidence type="ECO:0000256" key="2">
    <source>
        <dbReference type="ARBA" id="ARBA00022448"/>
    </source>
</evidence>